<keyword evidence="2" id="KW-1185">Reference proteome</keyword>
<dbReference type="EMBL" id="JAMQCR010000001">
    <property type="protein sequence ID" value="MCM2532155.1"/>
    <property type="molecule type" value="Genomic_DNA"/>
</dbReference>
<dbReference type="Proteomes" id="UP001523262">
    <property type="component" value="Unassembled WGS sequence"/>
</dbReference>
<gene>
    <name evidence="1" type="ORF">NDK43_06805</name>
</gene>
<comment type="caution">
    <text evidence="1">The sequence shown here is derived from an EMBL/GenBank/DDBJ whole genome shotgun (WGS) entry which is preliminary data.</text>
</comment>
<evidence type="ECO:0000313" key="1">
    <source>
        <dbReference type="EMBL" id="MCM2532155.1"/>
    </source>
</evidence>
<reference evidence="1 2" key="1">
    <citation type="submission" date="2022-06" db="EMBL/GenBank/DDBJ databases">
        <authorList>
            <person name="Jeon C.O."/>
        </authorList>
    </citation>
    <scope>NUCLEOTIDE SEQUENCE [LARGE SCALE GENOMIC DNA]</scope>
    <source>
        <strain evidence="1 2">KCTC 13943</strain>
    </source>
</reference>
<name>A0ABT0W763_9BACI</name>
<protein>
    <submittedName>
        <fullName evidence="1">Uncharacterized protein</fullName>
    </submittedName>
</protein>
<accession>A0ABT0W763</accession>
<evidence type="ECO:0000313" key="2">
    <source>
        <dbReference type="Proteomes" id="UP001523262"/>
    </source>
</evidence>
<proteinExistence type="predicted"/>
<sequence length="87" mass="10348">MRKYELIEKTTKDSELKSVSCNKCGIKHVFRGEDHEREWQDNMFQSFKLSFGYGSKFDEEQWKFDLCEGCLIELVNSFVYKPEGYGE</sequence>
<organism evidence="1 2">
    <name type="scientific">Neobacillus pocheonensis</name>
    <dbReference type="NCBI Taxonomy" id="363869"/>
    <lineage>
        <taxon>Bacteria</taxon>
        <taxon>Bacillati</taxon>
        <taxon>Bacillota</taxon>
        <taxon>Bacilli</taxon>
        <taxon>Bacillales</taxon>
        <taxon>Bacillaceae</taxon>
        <taxon>Neobacillus</taxon>
    </lineage>
</organism>